<keyword evidence="16" id="KW-0234">DNA repair</keyword>
<dbReference type="NCBIfam" id="TIGR02776">
    <property type="entry name" value="NHEJ_ligase_prk"/>
    <property type="match status" value="1"/>
</dbReference>
<sequence>MATSDSVRKHRAAKEASTLMPATIKPQLATAARQPPAHGDWLWEVKLDGYRMMSRIDASDIRLITKGGHDWADRLPHLRQTLGALEVENAWLDGEIVVLNAAGRPDFNALQNAFDRRSTSTIILFVFDLLWLNGTDLRPLPLRERRRQLEELMADGEGPLLRVSEAFTQDPHSLLASARQLQLEGIMGKRADAPYRSGRGQDWIKLKCNLRQEFVIGGFSRPAGAGSEVDSLLLGVYDLAGALRYAGSVQPYFPASKSASFEKKAARLVQLESPFSRAPRRERGRDHIWLQPELVCEVSFVEWTKSGQIRHPIFQGLRDDKPAQEVTVETAIDVDAEGARAGPVAHPVAAPRGATLVCGVKISNPARVVDEVGGHTKLEVVRYYEAIAEWALPYLRNRPLSLVRAPDGIGGELFFQKHLDQSTIPGIEELLAELHPGHAPLLVANSQKALVGLAQMGVIELHSWTAVAQDLEHPDRIVFDLDPDPALTWRTMAEAAALLKVVLDELGLVSFPKTSGGKGLHIVVPLTSRQGWTDVKAFSKAIAQHVARVVPSRFSAVSGPKNRIGKIFIDYLRNSKGATSVAEFSVRARPGMGVSMPVAWDEVDSLKRADEWNMQAAVARQRRLGGDAWVGYWTVRQDITAAMRRGVGMR</sequence>
<dbReference type="RefSeq" id="WP_059954249.1">
    <property type="nucleotide sequence ID" value="NZ_LPBJ01000047.1"/>
</dbReference>
<evidence type="ECO:0000256" key="12">
    <source>
        <dbReference type="ARBA" id="ARBA00022840"/>
    </source>
</evidence>
<evidence type="ECO:0000256" key="1">
    <source>
        <dbReference type="ARBA" id="ARBA00001936"/>
    </source>
</evidence>
<evidence type="ECO:0000256" key="6">
    <source>
        <dbReference type="ARBA" id="ARBA00022722"/>
    </source>
</evidence>
<dbReference type="PROSITE" id="PS50160">
    <property type="entry name" value="DNA_LIGASE_A3"/>
    <property type="match status" value="1"/>
</dbReference>
<keyword evidence="12" id="KW-0067">ATP-binding</keyword>
<dbReference type="CDD" id="cd07971">
    <property type="entry name" value="OBF_DNA_ligase_LigD"/>
    <property type="match status" value="1"/>
</dbReference>
<evidence type="ECO:0000256" key="13">
    <source>
        <dbReference type="ARBA" id="ARBA00022932"/>
    </source>
</evidence>
<evidence type="ECO:0000256" key="11">
    <source>
        <dbReference type="ARBA" id="ARBA00022839"/>
    </source>
</evidence>
<evidence type="ECO:0000256" key="10">
    <source>
        <dbReference type="ARBA" id="ARBA00022801"/>
    </source>
</evidence>
<dbReference type="InterPro" id="IPR014143">
    <property type="entry name" value="NHEJ_ligase_prk"/>
</dbReference>
<evidence type="ECO:0000256" key="9">
    <source>
        <dbReference type="ARBA" id="ARBA00022763"/>
    </source>
</evidence>
<dbReference type="GO" id="GO:0006281">
    <property type="term" value="P:DNA repair"/>
    <property type="evidence" value="ECO:0007669"/>
    <property type="project" value="UniProtKB-KW"/>
</dbReference>
<keyword evidence="18" id="KW-0511">Multifunctional enzyme</keyword>
<dbReference type="Gene3D" id="3.30.470.30">
    <property type="entry name" value="DNA ligase/mRNA capping enzyme"/>
    <property type="match status" value="1"/>
</dbReference>
<protein>
    <recommendedName>
        <fullName evidence="2">DNA ligase (ATP)</fullName>
        <ecNumber evidence="2">6.5.1.1</ecNumber>
    </recommendedName>
    <alternativeName>
        <fullName evidence="19">NHEJ DNA polymerase</fullName>
    </alternativeName>
</protein>
<dbReference type="PANTHER" id="PTHR42705">
    <property type="entry name" value="BIFUNCTIONAL NON-HOMOLOGOUS END JOINING PROTEIN LIGD"/>
    <property type="match status" value="1"/>
</dbReference>
<keyword evidence="17" id="KW-0464">Manganese</keyword>
<evidence type="ECO:0000313" key="22">
    <source>
        <dbReference type="EMBL" id="KVP98184.1"/>
    </source>
</evidence>
<dbReference type="EMBL" id="LPBJ01000047">
    <property type="protein sequence ID" value="KVP98184.1"/>
    <property type="molecule type" value="Genomic_DNA"/>
</dbReference>
<dbReference type="InterPro" id="IPR012309">
    <property type="entry name" value="DNA_ligase_ATP-dep_C"/>
</dbReference>
<dbReference type="GO" id="GO:0005524">
    <property type="term" value="F:ATP binding"/>
    <property type="evidence" value="ECO:0007669"/>
    <property type="project" value="UniProtKB-KW"/>
</dbReference>
<dbReference type="GO" id="GO:0003887">
    <property type="term" value="F:DNA-directed DNA polymerase activity"/>
    <property type="evidence" value="ECO:0007669"/>
    <property type="project" value="UniProtKB-KW"/>
</dbReference>
<evidence type="ECO:0000313" key="23">
    <source>
        <dbReference type="Proteomes" id="UP000056453"/>
    </source>
</evidence>
<dbReference type="AlphaFoldDB" id="A0AAW3MTF1"/>
<gene>
    <name evidence="22" type="ORF">WJ96_06320</name>
</gene>
<dbReference type="InterPro" id="IPR033651">
    <property type="entry name" value="PaeLigD_Pol-like"/>
</dbReference>
<evidence type="ECO:0000256" key="7">
    <source>
        <dbReference type="ARBA" id="ARBA00022723"/>
    </source>
</evidence>
<comment type="cofactor">
    <cofactor evidence="1">
        <name>Mn(2+)</name>
        <dbReference type="ChEBI" id="CHEBI:29035"/>
    </cofactor>
</comment>
<keyword evidence="23" id="KW-1185">Reference proteome</keyword>
<dbReference type="NCBIfam" id="TIGR02779">
    <property type="entry name" value="NHEJ_ligase_lig"/>
    <property type="match status" value="1"/>
</dbReference>
<name>A0AAW3MTF1_9BURK</name>
<evidence type="ECO:0000256" key="16">
    <source>
        <dbReference type="ARBA" id="ARBA00023204"/>
    </source>
</evidence>
<evidence type="ECO:0000256" key="5">
    <source>
        <dbReference type="ARBA" id="ARBA00022695"/>
    </source>
</evidence>
<comment type="catalytic activity">
    <reaction evidence="20">
        <text>ATP + (deoxyribonucleotide)n-3'-hydroxyl + 5'-phospho-(deoxyribonucleotide)m = (deoxyribonucleotide)n+m + AMP + diphosphate.</text>
        <dbReference type="EC" id="6.5.1.1"/>
    </reaction>
</comment>
<dbReference type="InterPro" id="IPR012340">
    <property type="entry name" value="NA-bd_OB-fold"/>
</dbReference>
<organism evidence="22 23">
    <name type="scientific">Burkholderia ubonensis</name>
    <dbReference type="NCBI Taxonomy" id="101571"/>
    <lineage>
        <taxon>Bacteria</taxon>
        <taxon>Pseudomonadati</taxon>
        <taxon>Pseudomonadota</taxon>
        <taxon>Betaproteobacteria</taxon>
        <taxon>Burkholderiales</taxon>
        <taxon>Burkholderiaceae</taxon>
        <taxon>Burkholderia</taxon>
        <taxon>Burkholderia cepacia complex</taxon>
    </lineage>
</organism>
<keyword evidence="6" id="KW-0540">Nuclease</keyword>
<evidence type="ECO:0000256" key="20">
    <source>
        <dbReference type="ARBA" id="ARBA00034003"/>
    </source>
</evidence>
<keyword evidence="10" id="KW-0378">Hydrolase</keyword>
<reference evidence="22 23" key="1">
    <citation type="submission" date="2015-11" db="EMBL/GenBank/DDBJ databases">
        <title>Expanding the genomic diversity of Burkholderia species for the development of highly accurate diagnostics.</title>
        <authorList>
            <person name="Sahl J."/>
            <person name="Keim P."/>
            <person name="Wagner D."/>
        </authorList>
    </citation>
    <scope>NUCLEOTIDE SEQUENCE [LARGE SCALE GENOMIC DNA]</scope>
    <source>
        <strain evidence="22 23">MSMB1808WGS</strain>
    </source>
</reference>
<dbReference type="Gene3D" id="3.30.1490.70">
    <property type="match status" value="1"/>
</dbReference>
<keyword evidence="15" id="KW-0233">DNA recombination</keyword>
<evidence type="ECO:0000256" key="14">
    <source>
        <dbReference type="ARBA" id="ARBA00023125"/>
    </source>
</evidence>
<evidence type="ECO:0000256" key="15">
    <source>
        <dbReference type="ARBA" id="ARBA00023172"/>
    </source>
</evidence>
<accession>A0AAW3MTF1</accession>
<keyword evidence="7" id="KW-0479">Metal-binding</keyword>
<dbReference type="NCBIfam" id="TIGR02778">
    <property type="entry name" value="ligD_pol"/>
    <property type="match status" value="1"/>
</dbReference>
<keyword evidence="11" id="KW-0269">Exonuclease</keyword>
<dbReference type="GO" id="GO:0046872">
    <property type="term" value="F:metal ion binding"/>
    <property type="evidence" value="ECO:0007669"/>
    <property type="project" value="UniProtKB-KW"/>
</dbReference>
<keyword evidence="3" id="KW-0436">Ligase</keyword>
<dbReference type="SUPFAM" id="SSF50249">
    <property type="entry name" value="Nucleic acid-binding proteins"/>
    <property type="match status" value="1"/>
</dbReference>
<dbReference type="Proteomes" id="UP000056453">
    <property type="component" value="Unassembled WGS sequence"/>
</dbReference>
<feature type="domain" description="ATP-dependent DNA ligase family profile" evidence="21">
    <location>
        <begin position="115"/>
        <end position="258"/>
    </location>
</feature>
<dbReference type="EC" id="6.5.1.1" evidence="2"/>
<evidence type="ECO:0000256" key="17">
    <source>
        <dbReference type="ARBA" id="ARBA00023211"/>
    </source>
</evidence>
<dbReference type="GO" id="GO:0006310">
    <property type="term" value="P:DNA recombination"/>
    <property type="evidence" value="ECO:0007669"/>
    <property type="project" value="UniProtKB-KW"/>
</dbReference>
<keyword evidence="8" id="KW-0547">Nucleotide-binding</keyword>
<dbReference type="Gene3D" id="2.40.50.140">
    <property type="entry name" value="Nucleic acid-binding proteins"/>
    <property type="match status" value="1"/>
</dbReference>
<dbReference type="CDD" id="cd04862">
    <property type="entry name" value="PaeLigD_Pol_like"/>
    <property type="match status" value="1"/>
</dbReference>
<keyword evidence="9" id="KW-0227">DNA damage</keyword>
<dbReference type="Gene3D" id="3.90.920.10">
    <property type="entry name" value="DNA primase, PRIM domain"/>
    <property type="match status" value="1"/>
</dbReference>
<evidence type="ECO:0000256" key="2">
    <source>
        <dbReference type="ARBA" id="ARBA00012727"/>
    </source>
</evidence>
<keyword evidence="5" id="KW-0548">Nucleotidyltransferase</keyword>
<evidence type="ECO:0000256" key="18">
    <source>
        <dbReference type="ARBA" id="ARBA00023268"/>
    </source>
</evidence>
<evidence type="ECO:0000256" key="8">
    <source>
        <dbReference type="ARBA" id="ARBA00022741"/>
    </source>
</evidence>
<dbReference type="InterPro" id="IPR014145">
    <property type="entry name" value="LigD_pol_dom"/>
</dbReference>
<keyword evidence="4" id="KW-0808">Transferase</keyword>
<evidence type="ECO:0000256" key="19">
    <source>
        <dbReference type="ARBA" id="ARBA00029943"/>
    </source>
</evidence>
<proteinExistence type="predicted"/>
<dbReference type="GO" id="GO:0004527">
    <property type="term" value="F:exonuclease activity"/>
    <property type="evidence" value="ECO:0007669"/>
    <property type="project" value="UniProtKB-KW"/>
</dbReference>
<dbReference type="InterPro" id="IPR012310">
    <property type="entry name" value="DNA_ligase_ATP-dep_cent"/>
</dbReference>
<dbReference type="Pfam" id="PF21686">
    <property type="entry name" value="LigD_Prim-Pol"/>
    <property type="match status" value="1"/>
</dbReference>
<dbReference type="SUPFAM" id="SSF56091">
    <property type="entry name" value="DNA ligase/mRNA capping enzyme, catalytic domain"/>
    <property type="match status" value="1"/>
</dbReference>
<dbReference type="GO" id="GO:0003677">
    <property type="term" value="F:DNA binding"/>
    <property type="evidence" value="ECO:0007669"/>
    <property type="project" value="UniProtKB-KW"/>
</dbReference>
<keyword evidence="14" id="KW-0238">DNA-binding</keyword>
<keyword evidence="13" id="KW-0239">DNA-directed DNA polymerase</keyword>
<evidence type="ECO:0000256" key="4">
    <source>
        <dbReference type="ARBA" id="ARBA00022679"/>
    </source>
</evidence>
<dbReference type="InterPro" id="IPR014146">
    <property type="entry name" value="LigD_ligase_dom"/>
</dbReference>
<dbReference type="InterPro" id="IPR052171">
    <property type="entry name" value="NHEJ_LigD"/>
</dbReference>
<dbReference type="Pfam" id="PF04679">
    <property type="entry name" value="DNA_ligase_A_C"/>
    <property type="match status" value="1"/>
</dbReference>
<evidence type="ECO:0000256" key="3">
    <source>
        <dbReference type="ARBA" id="ARBA00022598"/>
    </source>
</evidence>
<evidence type="ECO:0000259" key="21">
    <source>
        <dbReference type="PROSITE" id="PS50160"/>
    </source>
</evidence>
<dbReference type="CDD" id="cd07906">
    <property type="entry name" value="Adenylation_DNA_ligase_LigD_LigC"/>
    <property type="match status" value="1"/>
</dbReference>
<dbReference type="PANTHER" id="PTHR42705:SF2">
    <property type="entry name" value="BIFUNCTIONAL NON-HOMOLOGOUS END JOINING PROTEIN LIGD"/>
    <property type="match status" value="1"/>
</dbReference>
<dbReference type="Pfam" id="PF01068">
    <property type="entry name" value="DNA_ligase_A_M"/>
    <property type="match status" value="1"/>
</dbReference>
<comment type="caution">
    <text evidence="22">The sequence shown here is derived from an EMBL/GenBank/DDBJ whole genome shotgun (WGS) entry which is preliminary data.</text>
</comment>
<dbReference type="GO" id="GO:0003910">
    <property type="term" value="F:DNA ligase (ATP) activity"/>
    <property type="evidence" value="ECO:0007669"/>
    <property type="project" value="UniProtKB-EC"/>
</dbReference>